<reference evidence="7" key="1">
    <citation type="submission" date="2022-05" db="EMBL/GenBank/DDBJ databases">
        <title>An RpoN-dependent PEP-CTERM gene is involved in floc formation of an Aquincola tertiaricarbonis strain.</title>
        <authorList>
            <person name="Qiu D."/>
            <person name="Xia M."/>
        </authorList>
    </citation>
    <scope>NUCLEOTIDE SEQUENCE</scope>
    <source>
        <strain evidence="7">RN12</strain>
    </source>
</reference>
<dbReference type="InterPro" id="IPR039425">
    <property type="entry name" value="RNA_pol_sigma-70-like"/>
</dbReference>
<dbReference type="EMBL" id="CP097635">
    <property type="protein sequence ID" value="URI07126.1"/>
    <property type="molecule type" value="Genomic_DNA"/>
</dbReference>
<keyword evidence="3" id="KW-0731">Sigma factor</keyword>
<dbReference type="SUPFAM" id="SSF88659">
    <property type="entry name" value="Sigma3 and sigma4 domains of RNA polymerase sigma factors"/>
    <property type="match status" value="1"/>
</dbReference>
<keyword evidence="8" id="KW-1185">Reference proteome</keyword>
<dbReference type="Gene3D" id="1.10.1740.10">
    <property type="match status" value="1"/>
</dbReference>
<dbReference type="CDD" id="cd06171">
    <property type="entry name" value="Sigma70_r4"/>
    <property type="match status" value="1"/>
</dbReference>
<dbReference type="InterPro" id="IPR014284">
    <property type="entry name" value="RNA_pol_sigma-70_dom"/>
</dbReference>
<sequence length="186" mass="21180">MTQSPSPFDYEAAVLACARGERFALRALYEQEGRWLLGVALRIVRDRARAEDVLHDAMLQVWQHAGSFQPALGSARGWVYTIVRHRALREVRLPERLQTLDTPELVSLSDARQAASPVDDEQDRGLDADSLERCLQRLDELRRRCVVQAFVEGYTHEQIAERLQTPLGTVKSWIRRSLASLKECLA</sequence>
<dbReference type="Gene3D" id="1.10.10.10">
    <property type="entry name" value="Winged helix-like DNA-binding domain superfamily/Winged helix DNA-binding domain"/>
    <property type="match status" value="1"/>
</dbReference>
<keyword evidence="2" id="KW-0805">Transcription regulation</keyword>
<dbReference type="RefSeq" id="WP_250195391.1">
    <property type="nucleotide sequence ID" value="NZ_CP097635.1"/>
</dbReference>
<dbReference type="Proteomes" id="UP001056201">
    <property type="component" value="Chromosome 1"/>
</dbReference>
<dbReference type="InterPro" id="IPR007627">
    <property type="entry name" value="RNA_pol_sigma70_r2"/>
</dbReference>
<accession>A0ABY4S156</accession>
<name>A0ABY4S156_AQUTE</name>
<feature type="domain" description="RNA polymerase sigma factor 70 region 4 type 2" evidence="6">
    <location>
        <begin position="130"/>
        <end position="181"/>
    </location>
</feature>
<dbReference type="InterPro" id="IPR036388">
    <property type="entry name" value="WH-like_DNA-bd_sf"/>
</dbReference>
<dbReference type="PANTHER" id="PTHR43133">
    <property type="entry name" value="RNA POLYMERASE ECF-TYPE SIGMA FACTO"/>
    <property type="match status" value="1"/>
</dbReference>
<evidence type="ECO:0000313" key="8">
    <source>
        <dbReference type="Proteomes" id="UP001056201"/>
    </source>
</evidence>
<protein>
    <submittedName>
        <fullName evidence="7">Sigma-70 family RNA polymerase sigma factor</fullName>
    </submittedName>
</protein>
<dbReference type="InterPro" id="IPR013325">
    <property type="entry name" value="RNA_pol_sigma_r2"/>
</dbReference>
<feature type="domain" description="RNA polymerase sigma-70 region 2" evidence="5">
    <location>
        <begin position="28"/>
        <end position="92"/>
    </location>
</feature>
<organism evidence="7 8">
    <name type="scientific">Aquincola tertiaricarbonis</name>
    <dbReference type="NCBI Taxonomy" id="391953"/>
    <lineage>
        <taxon>Bacteria</taxon>
        <taxon>Pseudomonadati</taxon>
        <taxon>Pseudomonadota</taxon>
        <taxon>Betaproteobacteria</taxon>
        <taxon>Burkholderiales</taxon>
        <taxon>Sphaerotilaceae</taxon>
        <taxon>Aquincola</taxon>
    </lineage>
</organism>
<evidence type="ECO:0000256" key="3">
    <source>
        <dbReference type="ARBA" id="ARBA00023082"/>
    </source>
</evidence>
<dbReference type="Pfam" id="PF04542">
    <property type="entry name" value="Sigma70_r2"/>
    <property type="match status" value="1"/>
</dbReference>
<evidence type="ECO:0000256" key="4">
    <source>
        <dbReference type="ARBA" id="ARBA00023163"/>
    </source>
</evidence>
<keyword evidence="4" id="KW-0804">Transcription</keyword>
<gene>
    <name evidence="7" type="ORF">MW290_00430</name>
</gene>
<dbReference type="NCBIfam" id="TIGR02937">
    <property type="entry name" value="sigma70-ECF"/>
    <property type="match status" value="1"/>
</dbReference>
<dbReference type="Pfam" id="PF08281">
    <property type="entry name" value="Sigma70_r4_2"/>
    <property type="match status" value="1"/>
</dbReference>
<evidence type="ECO:0000256" key="2">
    <source>
        <dbReference type="ARBA" id="ARBA00023015"/>
    </source>
</evidence>
<evidence type="ECO:0000259" key="6">
    <source>
        <dbReference type="Pfam" id="PF08281"/>
    </source>
</evidence>
<dbReference type="PANTHER" id="PTHR43133:SF62">
    <property type="entry name" value="RNA POLYMERASE SIGMA FACTOR SIGZ"/>
    <property type="match status" value="1"/>
</dbReference>
<dbReference type="SUPFAM" id="SSF88946">
    <property type="entry name" value="Sigma2 domain of RNA polymerase sigma factors"/>
    <property type="match status" value="1"/>
</dbReference>
<evidence type="ECO:0000259" key="5">
    <source>
        <dbReference type="Pfam" id="PF04542"/>
    </source>
</evidence>
<comment type="similarity">
    <text evidence="1">Belongs to the sigma-70 factor family. ECF subfamily.</text>
</comment>
<evidence type="ECO:0000313" key="7">
    <source>
        <dbReference type="EMBL" id="URI07126.1"/>
    </source>
</evidence>
<proteinExistence type="inferred from homology"/>
<evidence type="ECO:0000256" key="1">
    <source>
        <dbReference type="ARBA" id="ARBA00010641"/>
    </source>
</evidence>
<dbReference type="InterPro" id="IPR013249">
    <property type="entry name" value="RNA_pol_sigma70_r4_t2"/>
</dbReference>
<dbReference type="InterPro" id="IPR013324">
    <property type="entry name" value="RNA_pol_sigma_r3/r4-like"/>
</dbReference>